<dbReference type="AlphaFoldDB" id="A0A928TR81"/>
<name>A0A928TR81_UNCKA</name>
<reference evidence="1" key="1">
    <citation type="submission" date="2020-05" db="EMBL/GenBank/DDBJ databases">
        <title>High-Quality Genomes of Partial-Nitritation/Anammox System by Hierarchical Clustering Based Hybrid Assembly.</title>
        <authorList>
            <person name="Liu L."/>
            <person name="Wang Y."/>
            <person name="Che Y."/>
            <person name="Chen Y."/>
            <person name="Xia Y."/>
            <person name="Luo R."/>
            <person name="Cheng S.H."/>
            <person name="Zheng C."/>
            <person name="Zhang T."/>
        </authorList>
    </citation>
    <scope>NUCLEOTIDE SEQUENCE</scope>
    <source>
        <strain evidence="1">H1_PAT1</strain>
    </source>
</reference>
<comment type="caution">
    <text evidence="1">The sequence shown here is derived from an EMBL/GenBank/DDBJ whole genome shotgun (WGS) entry which is preliminary data.</text>
</comment>
<sequence>MRGMTQPSFSKERMDMLFLILFVGLVITVLTVTDVRNDKKRAFDSLPFTEQQKLLSLAAIRGEKRRRIH</sequence>
<proteinExistence type="predicted"/>
<gene>
    <name evidence="1" type="ORF">HS096_04530</name>
</gene>
<dbReference type="Proteomes" id="UP000710385">
    <property type="component" value="Unassembled WGS sequence"/>
</dbReference>
<accession>A0A928TR81</accession>
<organism evidence="1 2">
    <name type="scientific">candidate division WWE3 bacterium</name>
    <dbReference type="NCBI Taxonomy" id="2053526"/>
    <lineage>
        <taxon>Bacteria</taxon>
        <taxon>Katanobacteria</taxon>
    </lineage>
</organism>
<evidence type="ECO:0000313" key="1">
    <source>
        <dbReference type="EMBL" id="MBE7525621.1"/>
    </source>
</evidence>
<dbReference type="EMBL" id="JABTTY010000001">
    <property type="protein sequence ID" value="MBE7525621.1"/>
    <property type="molecule type" value="Genomic_DNA"/>
</dbReference>
<protein>
    <submittedName>
        <fullName evidence="1">Uncharacterized protein</fullName>
    </submittedName>
</protein>
<evidence type="ECO:0000313" key="2">
    <source>
        <dbReference type="Proteomes" id="UP000710385"/>
    </source>
</evidence>